<dbReference type="EMBL" id="UYYA01004596">
    <property type="protein sequence ID" value="VDM62609.1"/>
    <property type="molecule type" value="Genomic_DNA"/>
</dbReference>
<proteinExistence type="predicted"/>
<organism evidence="5">
    <name type="scientific">Angiostrongylus costaricensis</name>
    <name type="common">Nematode worm</name>
    <dbReference type="NCBI Taxonomy" id="334426"/>
    <lineage>
        <taxon>Eukaryota</taxon>
        <taxon>Metazoa</taxon>
        <taxon>Ecdysozoa</taxon>
        <taxon>Nematoda</taxon>
        <taxon>Chromadorea</taxon>
        <taxon>Rhabditida</taxon>
        <taxon>Rhabditina</taxon>
        <taxon>Rhabditomorpha</taxon>
        <taxon>Strongyloidea</taxon>
        <taxon>Metastrongylidae</taxon>
        <taxon>Angiostrongylus</taxon>
    </lineage>
</organism>
<evidence type="ECO:0000313" key="5">
    <source>
        <dbReference type="WBParaSite" id="ACOC_0001102301-mRNA-1"/>
    </source>
</evidence>
<keyword evidence="1" id="KW-0175">Coiled coil</keyword>
<name>A0A158PL77_ANGCS</name>
<keyword evidence="4" id="KW-1185">Reference proteome</keyword>
<feature type="region of interest" description="Disordered" evidence="2">
    <location>
        <begin position="202"/>
        <end position="226"/>
    </location>
</feature>
<feature type="compositionally biased region" description="Acidic residues" evidence="2">
    <location>
        <begin position="204"/>
        <end position="214"/>
    </location>
</feature>
<dbReference type="STRING" id="334426.A0A158PL77"/>
<evidence type="ECO:0000256" key="2">
    <source>
        <dbReference type="SAM" id="MobiDB-lite"/>
    </source>
</evidence>
<evidence type="ECO:0000256" key="1">
    <source>
        <dbReference type="SAM" id="Coils"/>
    </source>
</evidence>
<dbReference type="WBParaSite" id="ACOC_0001102301-mRNA-1">
    <property type="protein sequence ID" value="ACOC_0001102301-mRNA-1"/>
    <property type="gene ID" value="ACOC_0001102301"/>
</dbReference>
<feature type="region of interest" description="Disordered" evidence="2">
    <location>
        <begin position="1"/>
        <end position="21"/>
    </location>
</feature>
<evidence type="ECO:0000313" key="3">
    <source>
        <dbReference type="EMBL" id="VDM62609.1"/>
    </source>
</evidence>
<dbReference type="OrthoDB" id="2505895at2759"/>
<dbReference type="AlphaFoldDB" id="A0A158PL77"/>
<feature type="coiled-coil region" evidence="1">
    <location>
        <begin position="109"/>
        <end position="199"/>
    </location>
</feature>
<gene>
    <name evidence="3" type="ORF">ACOC_LOCUS11024</name>
</gene>
<feature type="compositionally biased region" description="Basic and acidic residues" evidence="2">
    <location>
        <begin position="215"/>
        <end position="226"/>
    </location>
</feature>
<dbReference type="Proteomes" id="UP000267027">
    <property type="component" value="Unassembled WGS sequence"/>
</dbReference>
<accession>A0A158PL77</accession>
<sequence length="226" mass="25885">MGTERLKSDLTHESTSKETELDEIRGHYQRRLRALEDQLDDLQSANSTLLKENRVLEARARQFDISRQSFEFSGGQYRRELRRVQALLADTQAVLAHERECAPSQLLLLIKLQDEVDALQQQIKEANCGREKESEALRKARKENVQLQETIGELEKRHLDSEHKKKASNVEIDRLEEANKILTAELKLAQRRIDSLQLALSEGLEGEDSDEENEDCHALEDGRSAG</sequence>
<reference evidence="3 4" key="2">
    <citation type="submission" date="2018-11" db="EMBL/GenBank/DDBJ databases">
        <authorList>
            <consortium name="Pathogen Informatics"/>
        </authorList>
    </citation>
    <scope>NUCLEOTIDE SEQUENCE [LARGE SCALE GENOMIC DNA]</scope>
    <source>
        <strain evidence="3 4">Costa Rica</strain>
    </source>
</reference>
<feature type="coiled-coil region" evidence="1">
    <location>
        <begin position="25"/>
        <end position="59"/>
    </location>
</feature>
<evidence type="ECO:0000313" key="4">
    <source>
        <dbReference type="Proteomes" id="UP000267027"/>
    </source>
</evidence>
<reference evidence="5" key="1">
    <citation type="submission" date="2016-04" db="UniProtKB">
        <authorList>
            <consortium name="WormBaseParasite"/>
        </authorList>
    </citation>
    <scope>IDENTIFICATION</scope>
</reference>
<protein>
    <submittedName>
        <fullName evidence="5">Protein phosphatase 1 regulatory subunit 21</fullName>
    </submittedName>
</protein>